<dbReference type="InterPro" id="IPR038765">
    <property type="entry name" value="Papain-like_cys_pep_sf"/>
</dbReference>
<dbReference type="SUPFAM" id="SSF54001">
    <property type="entry name" value="Cysteine proteinases"/>
    <property type="match status" value="1"/>
</dbReference>
<dbReference type="Pfam" id="PF08246">
    <property type="entry name" value="Inhibitor_I29"/>
    <property type="match status" value="1"/>
</dbReference>
<sequence length="942" mass="107205">MESSEWPEPRRLVLILVKAVAVRLLFLLHCLLAISRVTEILGQPLFWTYSLTVVFLVLEGYHAVYRRNGLEHKWVSLGTLIFIVLEIGPIWIMELDKADRASGKISDTSNGGGSNMTSQNSQNENLISLDDDVFVYAIEQSFLLIMIIGRWALPKGQMSRDKLSNLLLVMIGKACDITDFFTLFSHNNVALDRAFTYVVLVVWSLSVFQFPISFTEAREENVIISFHRDRQYMKVVVRTLNVCLKTEIWSILGAIFMQEFPFLVCRSYAVGALGIVDDTIIFFLFKNSLIIAMYLYRLVSLCLEMDPYSDLKTEVVETEIEKGVKTLTIKEINDKEETVTHNLFFNKHSEAFPNETQNTSLKEITSKHQTTNIENVTMNSEKFDKQEKIIPEKALDTNSAKTEKSLQETKYKHHRVFTLFSEEKAWNTNGPIWIMELDKADRASGRISKTSNGGGSNTTSQNLLNRNFISLDDDVFVYAIEQSFLLVMIIGRWALPKGQMSRDKLSNLLLVMIGKACDITDFFTLFSHKNVALDRTFTHVVLVVWSLSVFQFPISFTESRNDNVAISIHRDRQYMKIIVRTLNVCFKTEIWSILAAIFMQEFPFLVCRSYAVGALGIVFKCLFVLALCTCYGRLYEIFLDKEWEDFKRIYSKTYTEQDEKIRKSIWIQNIDIINRHNKEADMGHHSYRLGMNEFGDMTTKEVTGMLNVPKGYATDNVSTFLPPNNLQLPETVNWTKEGYVTPVKNQGYCGSCWAFATTGGLEGQHFRKTKKLVSLSEQNLVDCCKENLGCTGGLPVTAYKYIARNGGIDTEESYPYLGKNGNCTFRPPKIGATCQGFVRVPAGDEVGLQKAVASVGPVTVSIDASLKSFYLYKEGVYDDKKCSKKMFNHFVLIVGYGKHLGKEYWLVKNSWGMSFGMDGYIMMARNQDNQCGISNQPVYPIV</sequence>
<dbReference type="PROSITE" id="PS00640">
    <property type="entry name" value="THIOL_PROTEASE_ASN"/>
    <property type="match status" value="1"/>
</dbReference>
<evidence type="ECO:0000256" key="2">
    <source>
        <dbReference type="ARBA" id="ARBA00022670"/>
    </source>
</evidence>
<dbReference type="PRINTS" id="PR00705">
    <property type="entry name" value="PAPAIN"/>
</dbReference>
<accession>K1S2T1</accession>
<dbReference type="InterPro" id="IPR013201">
    <property type="entry name" value="Prot_inhib_I29"/>
</dbReference>
<evidence type="ECO:0000313" key="8">
    <source>
        <dbReference type="EMBL" id="EKC41636.1"/>
    </source>
</evidence>
<feature type="domain" description="Peptidase C1A papain C-terminal" evidence="6">
    <location>
        <begin position="728"/>
        <end position="941"/>
    </location>
</feature>
<dbReference type="Gene3D" id="3.90.70.10">
    <property type="entry name" value="Cysteine proteinases"/>
    <property type="match status" value="1"/>
</dbReference>
<dbReference type="GO" id="GO:0008234">
    <property type="term" value="F:cysteine-type peptidase activity"/>
    <property type="evidence" value="ECO:0007669"/>
    <property type="project" value="UniProtKB-KW"/>
</dbReference>
<dbReference type="InterPro" id="IPR000169">
    <property type="entry name" value="Pept_cys_AS"/>
</dbReference>
<gene>
    <name evidence="8" type="ORF">CGI_10022039</name>
</gene>
<dbReference type="PANTHER" id="PTHR22168">
    <property type="entry name" value="TMEM26 PROTEIN"/>
    <property type="match status" value="1"/>
</dbReference>
<evidence type="ECO:0000259" key="6">
    <source>
        <dbReference type="SMART" id="SM00645"/>
    </source>
</evidence>
<evidence type="ECO:0000259" key="7">
    <source>
        <dbReference type="SMART" id="SM00848"/>
    </source>
</evidence>
<evidence type="ECO:0000256" key="4">
    <source>
        <dbReference type="ARBA" id="ARBA00022807"/>
    </source>
</evidence>
<dbReference type="FunFam" id="3.90.70.10:FF:000006">
    <property type="entry name" value="Cathepsin S"/>
    <property type="match status" value="1"/>
</dbReference>
<dbReference type="InterPro" id="IPR039417">
    <property type="entry name" value="Peptidase_C1A_papain-like"/>
</dbReference>
<evidence type="ECO:0000256" key="3">
    <source>
        <dbReference type="ARBA" id="ARBA00022801"/>
    </source>
</evidence>
<dbReference type="PROSITE" id="PS00139">
    <property type="entry name" value="THIOL_PROTEASE_CYS"/>
    <property type="match status" value="1"/>
</dbReference>
<keyword evidence="4" id="KW-0788">Thiol protease</keyword>
<dbReference type="SMART" id="SM00645">
    <property type="entry name" value="Pept_C1"/>
    <property type="match status" value="1"/>
</dbReference>
<dbReference type="InterPro" id="IPR019169">
    <property type="entry name" value="Transmembrane_26"/>
</dbReference>
<organism evidence="8">
    <name type="scientific">Magallana gigas</name>
    <name type="common">Pacific oyster</name>
    <name type="synonym">Crassostrea gigas</name>
    <dbReference type="NCBI Taxonomy" id="29159"/>
    <lineage>
        <taxon>Eukaryota</taxon>
        <taxon>Metazoa</taxon>
        <taxon>Spiralia</taxon>
        <taxon>Lophotrochozoa</taxon>
        <taxon>Mollusca</taxon>
        <taxon>Bivalvia</taxon>
        <taxon>Autobranchia</taxon>
        <taxon>Pteriomorphia</taxon>
        <taxon>Ostreida</taxon>
        <taxon>Ostreoidea</taxon>
        <taxon>Ostreidae</taxon>
        <taxon>Magallana</taxon>
    </lineage>
</organism>
<dbReference type="PANTHER" id="PTHR22168:SF3">
    <property type="entry name" value="TRANSMEMBRANE PROTEIN 26"/>
    <property type="match status" value="1"/>
</dbReference>
<evidence type="ECO:0000256" key="1">
    <source>
        <dbReference type="ARBA" id="ARBA00008455"/>
    </source>
</evidence>
<dbReference type="InParanoid" id="K1S2T1"/>
<keyword evidence="5" id="KW-0865">Zymogen</keyword>
<protein>
    <submittedName>
        <fullName evidence="8">Cathepsin K</fullName>
    </submittedName>
</protein>
<dbReference type="SMART" id="SM00848">
    <property type="entry name" value="Inhibitor_I29"/>
    <property type="match status" value="1"/>
</dbReference>
<keyword evidence="3" id="KW-0378">Hydrolase</keyword>
<dbReference type="AlphaFoldDB" id="K1S2T1"/>
<comment type="similarity">
    <text evidence="1">Belongs to the peptidase C1 family.</text>
</comment>
<keyword evidence="2" id="KW-0645">Protease</keyword>
<dbReference type="CDD" id="cd02248">
    <property type="entry name" value="Peptidase_C1A"/>
    <property type="match status" value="1"/>
</dbReference>
<dbReference type="HOGENOM" id="CLU_311750_0_0_1"/>
<dbReference type="InterPro" id="IPR000668">
    <property type="entry name" value="Peptidase_C1A_C"/>
</dbReference>
<dbReference type="Pfam" id="PF00112">
    <property type="entry name" value="Peptidase_C1"/>
    <property type="match status" value="1"/>
</dbReference>
<name>K1S2T1_MAGGI</name>
<dbReference type="InterPro" id="IPR025661">
    <property type="entry name" value="Pept_asp_AS"/>
</dbReference>
<evidence type="ECO:0000256" key="5">
    <source>
        <dbReference type="ARBA" id="ARBA00023145"/>
    </source>
</evidence>
<dbReference type="GO" id="GO:0006508">
    <property type="term" value="P:proteolysis"/>
    <property type="evidence" value="ECO:0007669"/>
    <property type="project" value="UniProtKB-KW"/>
</dbReference>
<proteinExistence type="inferred from homology"/>
<dbReference type="EMBL" id="JH818186">
    <property type="protein sequence ID" value="EKC41636.1"/>
    <property type="molecule type" value="Genomic_DNA"/>
</dbReference>
<feature type="domain" description="Cathepsin propeptide inhibitor" evidence="7">
    <location>
        <begin position="643"/>
        <end position="702"/>
    </location>
</feature>
<dbReference type="Pfam" id="PF09772">
    <property type="entry name" value="Tmem26"/>
    <property type="match status" value="2"/>
</dbReference>
<reference evidence="8" key="1">
    <citation type="journal article" date="2012" name="Nature">
        <title>The oyster genome reveals stress adaptation and complexity of shell formation.</title>
        <authorList>
            <person name="Zhang G."/>
            <person name="Fang X."/>
            <person name="Guo X."/>
            <person name="Li L."/>
            <person name="Luo R."/>
            <person name="Xu F."/>
            <person name="Yang P."/>
            <person name="Zhang L."/>
            <person name="Wang X."/>
            <person name="Qi H."/>
            <person name="Xiong Z."/>
            <person name="Que H."/>
            <person name="Xie Y."/>
            <person name="Holland P.W."/>
            <person name="Paps J."/>
            <person name="Zhu Y."/>
            <person name="Wu F."/>
            <person name="Chen Y."/>
            <person name="Wang J."/>
            <person name="Peng C."/>
            <person name="Meng J."/>
            <person name="Yang L."/>
            <person name="Liu J."/>
            <person name="Wen B."/>
            <person name="Zhang N."/>
            <person name="Huang Z."/>
            <person name="Zhu Q."/>
            <person name="Feng Y."/>
            <person name="Mount A."/>
            <person name="Hedgecock D."/>
            <person name="Xu Z."/>
            <person name="Liu Y."/>
            <person name="Domazet-Loso T."/>
            <person name="Du Y."/>
            <person name="Sun X."/>
            <person name="Zhang S."/>
            <person name="Liu B."/>
            <person name="Cheng P."/>
            <person name="Jiang X."/>
            <person name="Li J."/>
            <person name="Fan D."/>
            <person name="Wang W."/>
            <person name="Fu W."/>
            <person name="Wang T."/>
            <person name="Wang B."/>
            <person name="Zhang J."/>
            <person name="Peng Z."/>
            <person name="Li Y."/>
            <person name="Li N."/>
            <person name="Wang J."/>
            <person name="Chen M."/>
            <person name="He Y."/>
            <person name="Tan F."/>
            <person name="Song X."/>
            <person name="Zheng Q."/>
            <person name="Huang R."/>
            <person name="Yang H."/>
            <person name="Du X."/>
            <person name="Chen L."/>
            <person name="Yang M."/>
            <person name="Gaffney P.M."/>
            <person name="Wang S."/>
            <person name="Luo L."/>
            <person name="She Z."/>
            <person name="Ming Y."/>
            <person name="Huang W."/>
            <person name="Zhang S."/>
            <person name="Huang B."/>
            <person name="Zhang Y."/>
            <person name="Qu T."/>
            <person name="Ni P."/>
            <person name="Miao G."/>
            <person name="Wang J."/>
            <person name="Wang Q."/>
            <person name="Steinberg C.E."/>
            <person name="Wang H."/>
            <person name="Li N."/>
            <person name="Qian L."/>
            <person name="Zhang G."/>
            <person name="Li Y."/>
            <person name="Yang H."/>
            <person name="Liu X."/>
            <person name="Wang J."/>
            <person name="Yin Y."/>
            <person name="Wang J."/>
        </authorList>
    </citation>
    <scope>NUCLEOTIDE SEQUENCE [LARGE SCALE GENOMIC DNA]</scope>
    <source>
        <strain evidence="8">05x7-T-G4-1.051#20</strain>
    </source>
</reference>